<dbReference type="Pfam" id="PF09811">
    <property type="entry name" value="Yae1_N"/>
    <property type="match status" value="1"/>
</dbReference>
<dbReference type="PANTHER" id="PTHR18829:SF0">
    <property type="entry name" value="PROTEIN YAE1 HOMOLOG"/>
    <property type="match status" value="1"/>
</dbReference>
<comment type="subcellular location">
    <subcellularLocation>
        <location evidence="3">Cytoplasm</location>
    </subcellularLocation>
    <subcellularLocation>
        <location evidence="2">Nucleus</location>
    </subcellularLocation>
</comment>
<comment type="similarity">
    <text evidence="4">Belongs to the YAE1 family.</text>
</comment>
<reference evidence="11 12" key="1">
    <citation type="submission" date="2019-10" db="EMBL/GenBank/DDBJ databases">
        <authorList>
            <person name="Palmer J.M."/>
        </authorList>
    </citation>
    <scope>NUCLEOTIDE SEQUENCE [LARGE SCALE GENOMIC DNA]</scope>
    <source>
        <strain evidence="11 12">TWF506</strain>
    </source>
</reference>
<feature type="domain" description="Essential protein Yae1 N-terminal" evidence="10">
    <location>
        <begin position="39"/>
        <end position="77"/>
    </location>
</feature>
<comment type="function">
    <text evidence="1">The complex LTO1:YAE1 may function as a target specific adapter that probably recruits apo-RPLI1 to the cytosolic iron-sulfur protein assembly (CIA) complex machinery. May be required for biogenesis of the large ribosomal subunit and initiation of translation.</text>
</comment>
<dbReference type="AlphaFoldDB" id="A0AAN8RK94"/>
<dbReference type="PANTHER" id="PTHR18829">
    <property type="entry name" value="PROTEIN YAE1 HOMOLOG"/>
    <property type="match status" value="1"/>
</dbReference>
<evidence type="ECO:0000256" key="5">
    <source>
        <dbReference type="ARBA" id="ARBA00011427"/>
    </source>
</evidence>
<evidence type="ECO:0000256" key="9">
    <source>
        <dbReference type="ARBA" id="ARBA00023242"/>
    </source>
</evidence>
<comment type="subunit">
    <text evidence="5">May form a complex with LTO1.</text>
</comment>
<dbReference type="EMBL" id="JAVHJM010000011">
    <property type="protein sequence ID" value="KAK6502198.1"/>
    <property type="molecule type" value="Genomic_DNA"/>
</dbReference>
<evidence type="ECO:0000256" key="6">
    <source>
        <dbReference type="ARBA" id="ARBA00017286"/>
    </source>
</evidence>
<keyword evidence="12" id="KW-1185">Reference proteome</keyword>
<organism evidence="11 12">
    <name type="scientific">Arthrobotrys conoides</name>
    <dbReference type="NCBI Taxonomy" id="74498"/>
    <lineage>
        <taxon>Eukaryota</taxon>
        <taxon>Fungi</taxon>
        <taxon>Dikarya</taxon>
        <taxon>Ascomycota</taxon>
        <taxon>Pezizomycotina</taxon>
        <taxon>Orbiliomycetes</taxon>
        <taxon>Orbiliales</taxon>
        <taxon>Orbiliaceae</taxon>
        <taxon>Arthrobotrys</taxon>
    </lineage>
</organism>
<evidence type="ECO:0000313" key="12">
    <source>
        <dbReference type="Proteomes" id="UP001307849"/>
    </source>
</evidence>
<evidence type="ECO:0000313" key="11">
    <source>
        <dbReference type="EMBL" id="KAK6502198.1"/>
    </source>
</evidence>
<proteinExistence type="inferred from homology"/>
<keyword evidence="8" id="KW-0963">Cytoplasm</keyword>
<evidence type="ECO:0000256" key="3">
    <source>
        <dbReference type="ARBA" id="ARBA00004496"/>
    </source>
</evidence>
<evidence type="ECO:0000256" key="1">
    <source>
        <dbReference type="ARBA" id="ARBA00003836"/>
    </source>
</evidence>
<dbReference type="GO" id="GO:0005634">
    <property type="term" value="C:nucleus"/>
    <property type="evidence" value="ECO:0007669"/>
    <property type="project" value="UniProtKB-SubCell"/>
</dbReference>
<dbReference type="InterPro" id="IPR038881">
    <property type="entry name" value="Yae1-like"/>
</dbReference>
<dbReference type="Proteomes" id="UP001307849">
    <property type="component" value="Unassembled WGS sequence"/>
</dbReference>
<comment type="caution">
    <text evidence="11">The sequence shown here is derived from an EMBL/GenBank/DDBJ whole genome shotgun (WGS) entry which is preliminary data.</text>
</comment>
<evidence type="ECO:0000256" key="7">
    <source>
        <dbReference type="ARBA" id="ARBA00018400"/>
    </source>
</evidence>
<accession>A0AAN8RK94</accession>
<dbReference type="GO" id="GO:0005737">
    <property type="term" value="C:cytoplasm"/>
    <property type="evidence" value="ECO:0007669"/>
    <property type="project" value="UniProtKB-SubCell"/>
</dbReference>
<evidence type="ECO:0000256" key="8">
    <source>
        <dbReference type="ARBA" id="ARBA00022490"/>
    </source>
</evidence>
<protein>
    <recommendedName>
        <fullName evidence="7">Protein YAE1</fullName>
    </recommendedName>
    <alternativeName>
        <fullName evidence="6">Protein yae1</fullName>
    </alternativeName>
</protein>
<dbReference type="InterPro" id="IPR019191">
    <property type="entry name" value="Essential_protein_Yae1_N"/>
</dbReference>
<sequence length="199" mass="22208">MAIHPSSVQNPAYDDDYYDTSTPYPSSTLRLASKHTTEGYRDGITASKQQFIQEGFDEGYILGAALGLKVGGLLGILDGIVGTIYGLLHPLDKKNVDSKSSEYKDVLKEQLKRQQKVRETAKQELALEKVFGRDYFGEDGVWKWAAEEEDGEMTFDDIILQHPLIVKWGDIVNKQAEELGLDLKDDVEFEDEGNAGDDS</sequence>
<evidence type="ECO:0000256" key="4">
    <source>
        <dbReference type="ARBA" id="ARBA00007096"/>
    </source>
</evidence>
<gene>
    <name evidence="11" type="ORF">TWF506_002786</name>
</gene>
<keyword evidence="9" id="KW-0539">Nucleus</keyword>
<evidence type="ECO:0000256" key="2">
    <source>
        <dbReference type="ARBA" id="ARBA00004123"/>
    </source>
</evidence>
<evidence type="ECO:0000259" key="10">
    <source>
        <dbReference type="Pfam" id="PF09811"/>
    </source>
</evidence>
<name>A0AAN8RK94_9PEZI</name>